<name>A0ABW5RIP7_9MICO</name>
<keyword evidence="3" id="KW-1185">Reference proteome</keyword>
<keyword evidence="1" id="KW-0472">Membrane</keyword>
<evidence type="ECO:0000313" key="3">
    <source>
        <dbReference type="Proteomes" id="UP001597453"/>
    </source>
</evidence>
<gene>
    <name evidence="2" type="ORF">ACFSUQ_04510</name>
</gene>
<keyword evidence="1" id="KW-1133">Transmembrane helix</keyword>
<organism evidence="2 3">
    <name type="scientific">Gulosibacter bifidus</name>
    <dbReference type="NCBI Taxonomy" id="272239"/>
    <lineage>
        <taxon>Bacteria</taxon>
        <taxon>Bacillati</taxon>
        <taxon>Actinomycetota</taxon>
        <taxon>Actinomycetes</taxon>
        <taxon>Micrococcales</taxon>
        <taxon>Microbacteriaceae</taxon>
        <taxon>Gulosibacter</taxon>
    </lineage>
</organism>
<protein>
    <submittedName>
        <fullName evidence="2">DUF2304 domain-containing protein</fullName>
    </submittedName>
</protein>
<keyword evidence="1" id="KW-0812">Transmembrane</keyword>
<accession>A0ABW5RIP7</accession>
<dbReference type="EMBL" id="JBHUNF010000002">
    <property type="protein sequence ID" value="MFD2674561.1"/>
    <property type="molecule type" value="Genomic_DNA"/>
</dbReference>
<dbReference type="Proteomes" id="UP001597453">
    <property type="component" value="Unassembled WGS sequence"/>
</dbReference>
<sequence>MDTQQIIIKSILIVVLAVAALVLIFPGRGARGQAIRRLAILLGLVVGIVAVIFPHLAQAAADFLGIGRGTDLLFYLCIIFFIAYVVSASSHARRTDRTLTVLARKLALLEAELRKTGALRYESTVASGNETVFTPPVGRAPAESDTDLQ</sequence>
<dbReference type="RefSeq" id="WP_066058865.1">
    <property type="nucleotide sequence ID" value="NZ_JBHUNF010000002.1"/>
</dbReference>
<comment type="caution">
    <text evidence="2">The sequence shown here is derived from an EMBL/GenBank/DDBJ whole genome shotgun (WGS) entry which is preliminary data.</text>
</comment>
<feature type="transmembrane region" description="Helical" evidence="1">
    <location>
        <begin position="6"/>
        <end position="26"/>
    </location>
</feature>
<reference evidence="3" key="1">
    <citation type="journal article" date="2019" name="Int. J. Syst. Evol. Microbiol.">
        <title>The Global Catalogue of Microorganisms (GCM) 10K type strain sequencing project: providing services to taxonomists for standard genome sequencing and annotation.</title>
        <authorList>
            <consortium name="The Broad Institute Genomics Platform"/>
            <consortium name="The Broad Institute Genome Sequencing Center for Infectious Disease"/>
            <person name="Wu L."/>
            <person name="Ma J."/>
        </authorList>
    </citation>
    <scope>NUCLEOTIDE SEQUENCE [LARGE SCALE GENOMIC DNA]</scope>
    <source>
        <strain evidence="3">TISTR 1511</strain>
    </source>
</reference>
<evidence type="ECO:0000313" key="2">
    <source>
        <dbReference type="EMBL" id="MFD2674561.1"/>
    </source>
</evidence>
<evidence type="ECO:0000256" key="1">
    <source>
        <dbReference type="SAM" id="Phobius"/>
    </source>
</evidence>
<proteinExistence type="predicted"/>
<dbReference type="InterPro" id="IPR019277">
    <property type="entry name" value="DUF2304"/>
</dbReference>
<dbReference type="Pfam" id="PF10066">
    <property type="entry name" value="DUF2304"/>
    <property type="match status" value="1"/>
</dbReference>
<feature type="transmembrane region" description="Helical" evidence="1">
    <location>
        <begin position="38"/>
        <end position="60"/>
    </location>
</feature>
<feature type="transmembrane region" description="Helical" evidence="1">
    <location>
        <begin position="72"/>
        <end position="89"/>
    </location>
</feature>